<accession>A0A1M7IKW5</accession>
<organism evidence="2 3">
    <name type="scientific">Chitinophaga jiangningensis</name>
    <dbReference type="NCBI Taxonomy" id="1419482"/>
    <lineage>
        <taxon>Bacteria</taxon>
        <taxon>Pseudomonadati</taxon>
        <taxon>Bacteroidota</taxon>
        <taxon>Chitinophagia</taxon>
        <taxon>Chitinophagales</taxon>
        <taxon>Chitinophagaceae</taxon>
        <taxon>Chitinophaga</taxon>
    </lineage>
</organism>
<sequence>MKGFSFFFLLLFSVAAFAQNSVNNYKYVLVPEKFSFQKEAHQYGLNTTTQMVLNGMGFEALIDDKELPTDLAGNKCNALIADVEQRKAVFVTNLTLTLKDCRGNVLFKSKEGKSREKDYGAAYNEALRDALSSLTTLNYAYNGTVQPSAAPAAAPVATAPAATTSAATVTTASSTTTPVATEPAATVPVAAATAETKSNGLTLYAQPTETGYQLIDTTPKKVLSLYKTTVAEYFIADNGTDKGILFKRNGDWQFEYYKNGKLVSEKMQIKF</sequence>
<dbReference type="Proteomes" id="UP000184420">
    <property type="component" value="Unassembled WGS sequence"/>
</dbReference>
<feature type="signal peptide" evidence="1">
    <location>
        <begin position="1"/>
        <end position="18"/>
    </location>
</feature>
<feature type="chain" id="PRO_5012252283" description="Secreted protein" evidence="1">
    <location>
        <begin position="19"/>
        <end position="271"/>
    </location>
</feature>
<evidence type="ECO:0000313" key="3">
    <source>
        <dbReference type="Proteomes" id="UP000184420"/>
    </source>
</evidence>
<evidence type="ECO:0000313" key="2">
    <source>
        <dbReference type="EMBL" id="SHM41360.1"/>
    </source>
</evidence>
<dbReference type="RefSeq" id="WP_073084781.1">
    <property type="nucleotide sequence ID" value="NZ_FRBL01000008.1"/>
</dbReference>
<protein>
    <recommendedName>
        <fullName evidence="4">Secreted protein</fullName>
    </recommendedName>
</protein>
<dbReference type="AlphaFoldDB" id="A0A1M7IKW5"/>
<proteinExistence type="predicted"/>
<dbReference type="EMBL" id="FRBL01000008">
    <property type="protein sequence ID" value="SHM41360.1"/>
    <property type="molecule type" value="Genomic_DNA"/>
</dbReference>
<dbReference type="OrthoDB" id="1274006at2"/>
<evidence type="ECO:0008006" key="4">
    <source>
        <dbReference type="Google" id="ProtNLM"/>
    </source>
</evidence>
<reference evidence="2 3" key="1">
    <citation type="submission" date="2016-11" db="EMBL/GenBank/DDBJ databases">
        <authorList>
            <person name="Jaros S."/>
            <person name="Januszkiewicz K."/>
            <person name="Wedrychowicz H."/>
        </authorList>
    </citation>
    <scope>NUCLEOTIDE SEQUENCE [LARGE SCALE GENOMIC DNA]</scope>
    <source>
        <strain evidence="2 3">DSM 27406</strain>
    </source>
</reference>
<gene>
    <name evidence="2" type="ORF">SAMN05444266_1086</name>
</gene>
<keyword evidence="3" id="KW-1185">Reference proteome</keyword>
<evidence type="ECO:0000256" key="1">
    <source>
        <dbReference type="SAM" id="SignalP"/>
    </source>
</evidence>
<dbReference type="STRING" id="1419482.SAMN05444266_1086"/>
<keyword evidence="1" id="KW-0732">Signal</keyword>
<name>A0A1M7IKW5_9BACT</name>